<dbReference type="EMBL" id="JBDXSU010000008">
    <property type="protein sequence ID" value="MFB5191011.1"/>
    <property type="molecule type" value="Genomic_DNA"/>
</dbReference>
<comment type="caution">
    <text evidence="1">The sequence shown here is derived from an EMBL/GenBank/DDBJ whole genome shotgun (WGS) entry which is preliminary data.</text>
</comment>
<dbReference type="Proteomes" id="UP001579974">
    <property type="component" value="Unassembled WGS sequence"/>
</dbReference>
<name>A0ABV5AG07_9BACL</name>
<dbReference type="RefSeq" id="WP_275474570.1">
    <property type="nucleotide sequence ID" value="NZ_CP162940.1"/>
</dbReference>
<reference evidence="1 2" key="1">
    <citation type="journal article" date="2024" name="Int. J. Mol. Sci.">
        <title>Exploration of Alicyclobacillus spp. Genome in Search of Antibiotic Resistance.</title>
        <authorList>
            <person name="Bucka-Kolendo J."/>
            <person name="Kiousi D.E."/>
            <person name="Dekowska A."/>
            <person name="Mikolajczuk-Szczyrba A."/>
            <person name="Karadedos D.M."/>
            <person name="Michael P."/>
            <person name="Galanis A."/>
            <person name="Sokolowska B."/>
        </authorList>
    </citation>
    <scope>NUCLEOTIDE SEQUENCE [LARGE SCALE GENOMIC DNA]</scope>
    <source>
        <strain evidence="1 2">KKP 3000</strain>
    </source>
</reference>
<evidence type="ECO:0000313" key="2">
    <source>
        <dbReference type="Proteomes" id="UP001579974"/>
    </source>
</evidence>
<proteinExistence type="predicted"/>
<sequence length="82" mass="8672">MPVLLVADPPPVDPELLFELLPPAPVLVVPVDVLVCPVVGAVAVEVLVDPVELCTLVVDEETLLPDVCVAVLEVDEVIELVE</sequence>
<organism evidence="1 2">
    <name type="scientific">Alicyclobacillus fastidiosus</name>
    <dbReference type="NCBI Taxonomy" id="392011"/>
    <lineage>
        <taxon>Bacteria</taxon>
        <taxon>Bacillati</taxon>
        <taxon>Bacillota</taxon>
        <taxon>Bacilli</taxon>
        <taxon>Bacillales</taxon>
        <taxon>Alicyclobacillaceae</taxon>
        <taxon>Alicyclobacillus</taxon>
    </lineage>
</organism>
<keyword evidence="2" id="KW-1185">Reference proteome</keyword>
<protein>
    <submittedName>
        <fullName evidence="1">Uncharacterized protein</fullName>
    </submittedName>
</protein>
<gene>
    <name evidence="1" type="ORF">KKP3000_004507</name>
</gene>
<accession>A0ABV5AG07</accession>
<evidence type="ECO:0000313" key="1">
    <source>
        <dbReference type="EMBL" id="MFB5191011.1"/>
    </source>
</evidence>